<sequence>MTVFRVERGTPLPVAEAWRRVTDWGAHGAGVPLTRVTVLTAGPTGAGTRFTARTGLGRLGFDDPMRVVRWEPPGTGGSAAGVCRLEKEGRVVLGAAEITVRAEGSGARVTWVEELRVRGVPRWCDPLLNHAARWVFGREVDRLLGGVA</sequence>
<accession>A0ABV9XIP2</accession>
<dbReference type="Gene3D" id="3.30.530.20">
    <property type="match status" value="1"/>
</dbReference>
<name>A0ABV9XIP2_9ACTN</name>
<evidence type="ECO:0000313" key="2">
    <source>
        <dbReference type="Proteomes" id="UP001595829"/>
    </source>
</evidence>
<dbReference type="InterPro" id="IPR023393">
    <property type="entry name" value="START-like_dom_sf"/>
</dbReference>
<gene>
    <name evidence="1" type="ORF">ACFPM3_24350</name>
</gene>
<dbReference type="EMBL" id="JBHSJD010000020">
    <property type="protein sequence ID" value="MFC5025260.1"/>
    <property type="molecule type" value="Genomic_DNA"/>
</dbReference>
<keyword evidence="2" id="KW-1185">Reference proteome</keyword>
<protein>
    <submittedName>
        <fullName evidence="1">SRPBCC family protein</fullName>
    </submittedName>
</protein>
<reference evidence="2" key="1">
    <citation type="journal article" date="2019" name="Int. J. Syst. Evol. Microbiol.">
        <title>The Global Catalogue of Microorganisms (GCM) 10K type strain sequencing project: providing services to taxonomists for standard genome sequencing and annotation.</title>
        <authorList>
            <consortium name="The Broad Institute Genomics Platform"/>
            <consortium name="The Broad Institute Genome Sequencing Center for Infectious Disease"/>
            <person name="Wu L."/>
            <person name="Ma J."/>
        </authorList>
    </citation>
    <scope>NUCLEOTIDE SEQUENCE [LARGE SCALE GENOMIC DNA]</scope>
    <source>
        <strain evidence="2">CGMCC 4.1648</strain>
    </source>
</reference>
<dbReference type="SUPFAM" id="SSF55961">
    <property type="entry name" value="Bet v1-like"/>
    <property type="match status" value="1"/>
</dbReference>
<dbReference type="RefSeq" id="WP_345692985.1">
    <property type="nucleotide sequence ID" value="NZ_BAABIT010000001.1"/>
</dbReference>
<organism evidence="1 2">
    <name type="scientific">Streptomyces coeruleoprunus</name>
    <dbReference type="NCBI Taxonomy" id="285563"/>
    <lineage>
        <taxon>Bacteria</taxon>
        <taxon>Bacillati</taxon>
        <taxon>Actinomycetota</taxon>
        <taxon>Actinomycetes</taxon>
        <taxon>Kitasatosporales</taxon>
        <taxon>Streptomycetaceae</taxon>
        <taxon>Streptomyces</taxon>
    </lineage>
</organism>
<proteinExistence type="predicted"/>
<dbReference type="Proteomes" id="UP001595829">
    <property type="component" value="Unassembled WGS sequence"/>
</dbReference>
<evidence type="ECO:0000313" key="1">
    <source>
        <dbReference type="EMBL" id="MFC5025260.1"/>
    </source>
</evidence>
<comment type="caution">
    <text evidence="1">The sequence shown here is derived from an EMBL/GenBank/DDBJ whole genome shotgun (WGS) entry which is preliminary data.</text>
</comment>